<feature type="transmembrane region" description="Helical" evidence="1">
    <location>
        <begin position="90"/>
        <end position="120"/>
    </location>
</feature>
<keyword evidence="1" id="KW-0812">Transmembrane</keyword>
<sequence>MVFYPKKLASFPNTSLSHDVIPTFVSISLLCDTKIFFFYPTSDTNFYVVFPVGSDSQGGISRTAGLLTPVTLSGRKGTKLVGCGAFTGTLGLYLICGTFTGTLGLYLICGTFTGTLGLYLRFENLSGIRHLE</sequence>
<dbReference type="EMBL" id="JABFTP020000144">
    <property type="protein sequence ID" value="KAL3281612.1"/>
    <property type="molecule type" value="Genomic_DNA"/>
</dbReference>
<gene>
    <name evidence="2" type="ORF">HHI36_004818</name>
</gene>
<name>A0ABD2NSV9_9CUCU</name>
<dbReference type="Proteomes" id="UP001516400">
    <property type="component" value="Unassembled WGS sequence"/>
</dbReference>
<keyword evidence="1" id="KW-1133">Transmembrane helix</keyword>
<reference evidence="2 3" key="1">
    <citation type="journal article" date="2021" name="BMC Biol.">
        <title>Horizontally acquired antibacterial genes associated with adaptive radiation of ladybird beetles.</title>
        <authorList>
            <person name="Li H.S."/>
            <person name="Tang X.F."/>
            <person name="Huang Y.H."/>
            <person name="Xu Z.Y."/>
            <person name="Chen M.L."/>
            <person name="Du X.Y."/>
            <person name="Qiu B.Y."/>
            <person name="Chen P.T."/>
            <person name="Zhang W."/>
            <person name="Slipinski A."/>
            <person name="Escalona H.E."/>
            <person name="Waterhouse R.M."/>
            <person name="Zwick A."/>
            <person name="Pang H."/>
        </authorList>
    </citation>
    <scope>NUCLEOTIDE SEQUENCE [LARGE SCALE GENOMIC DNA]</scope>
    <source>
        <strain evidence="2">SYSU2018</strain>
    </source>
</reference>
<proteinExistence type="predicted"/>
<protein>
    <submittedName>
        <fullName evidence="2">Uncharacterized protein</fullName>
    </submittedName>
</protein>
<evidence type="ECO:0000256" key="1">
    <source>
        <dbReference type="SAM" id="Phobius"/>
    </source>
</evidence>
<accession>A0ABD2NSV9</accession>
<comment type="caution">
    <text evidence="2">The sequence shown here is derived from an EMBL/GenBank/DDBJ whole genome shotgun (WGS) entry which is preliminary data.</text>
</comment>
<evidence type="ECO:0000313" key="2">
    <source>
        <dbReference type="EMBL" id="KAL3281612.1"/>
    </source>
</evidence>
<organism evidence="2 3">
    <name type="scientific">Cryptolaemus montrouzieri</name>
    <dbReference type="NCBI Taxonomy" id="559131"/>
    <lineage>
        <taxon>Eukaryota</taxon>
        <taxon>Metazoa</taxon>
        <taxon>Ecdysozoa</taxon>
        <taxon>Arthropoda</taxon>
        <taxon>Hexapoda</taxon>
        <taxon>Insecta</taxon>
        <taxon>Pterygota</taxon>
        <taxon>Neoptera</taxon>
        <taxon>Endopterygota</taxon>
        <taxon>Coleoptera</taxon>
        <taxon>Polyphaga</taxon>
        <taxon>Cucujiformia</taxon>
        <taxon>Coccinelloidea</taxon>
        <taxon>Coccinellidae</taxon>
        <taxon>Scymninae</taxon>
        <taxon>Scymnini</taxon>
        <taxon>Cryptolaemus</taxon>
    </lineage>
</organism>
<dbReference type="AlphaFoldDB" id="A0ABD2NSV9"/>
<evidence type="ECO:0000313" key="3">
    <source>
        <dbReference type="Proteomes" id="UP001516400"/>
    </source>
</evidence>
<keyword evidence="3" id="KW-1185">Reference proteome</keyword>
<keyword evidence="1" id="KW-0472">Membrane</keyword>